<comment type="caution">
    <text evidence="1">The sequence shown here is derived from an EMBL/GenBank/DDBJ whole genome shotgun (WGS) entry which is preliminary data.</text>
</comment>
<dbReference type="AlphaFoldDB" id="A0A7Y6JU27"/>
<dbReference type="EMBL" id="JAALDK010000001">
    <property type="protein sequence ID" value="NUX98378.1"/>
    <property type="molecule type" value="Genomic_DNA"/>
</dbReference>
<accession>A0A7Y6JU27</accession>
<proteinExistence type="predicted"/>
<gene>
    <name evidence="1" type="ORF">G5S42_01185</name>
</gene>
<dbReference type="RefSeq" id="WP_176105170.1">
    <property type="nucleotide sequence ID" value="NZ_JAALDK010000001.1"/>
</dbReference>
<name>A0A7Y6JU27_9BURK</name>
<reference evidence="1 2" key="1">
    <citation type="submission" date="2020-02" db="EMBL/GenBank/DDBJ databases">
        <title>Paraburkholderia simonii sp. nov. and Paraburkholderia youngii sp. nov. Brazilian and Mexican Mimosa-associated rhizobia.</title>
        <authorList>
            <person name="Mavima L."/>
            <person name="Beukes C.W."/>
            <person name="Chan W.Y."/>
            <person name="Palmer M."/>
            <person name="De Meyer S.E."/>
            <person name="James E.K."/>
            <person name="Venter S.N."/>
            <person name="Steenkamp E.T."/>
        </authorList>
    </citation>
    <scope>NUCLEOTIDE SEQUENCE [LARGE SCALE GENOMIC DNA]</scope>
    <source>
        <strain evidence="1 2">JPY169</strain>
    </source>
</reference>
<protein>
    <submittedName>
        <fullName evidence="1">Uncharacterized protein</fullName>
    </submittedName>
</protein>
<dbReference type="Proteomes" id="UP000594380">
    <property type="component" value="Unassembled WGS sequence"/>
</dbReference>
<evidence type="ECO:0000313" key="2">
    <source>
        <dbReference type="Proteomes" id="UP000594380"/>
    </source>
</evidence>
<sequence>MSLITDILAARGPTMVRISDVLDYSDDLSLALSKFGLTPDEKMLMPQDRAGAIAILTNLLWKEQAYDCERMNRGKAEELAERIISENELKDSRYFSNKESPLSNSWNGLTDSTFDSGIIISSGDGQYFCIWFEDED</sequence>
<evidence type="ECO:0000313" key="1">
    <source>
        <dbReference type="EMBL" id="NUX98378.1"/>
    </source>
</evidence>
<dbReference type="GeneID" id="301098953"/>
<organism evidence="1 2">
    <name type="scientific">Paraburkholderia youngii</name>
    <dbReference type="NCBI Taxonomy" id="2782701"/>
    <lineage>
        <taxon>Bacteria</taxon>
        <taxon>Pseudomonadati</taxon>
        <taxon>Pseudomonadota</taxon>
        <taxon>Betaproteobacteria</taxon>
        <taxon>Burkholderiales</taxon>
        <taxon>Burkholderiaceae</taxon>
        <taxon>Paraburkholderia</taxon>
    </lineage>
</organism>